<organism evidence="2 3">
    <name type="scientific">Lophiotrema nucula</name>
    <dbReference type="NCBI Taxonomy" id="690887"/>
    <lineage>
        <taxon>Eukaryota</taxon>
        <taxon>Fungi</taxon>
        <taxon>Dikarya</taxon>
        <taxon>Ascomycota</taxon>
        <taxon>Pezizomycotina</taxon>
        <taxon>Dothideomycetes</taxon>
        <taxon>Pleosporomycetidae</taxon>
        <taxon>Pleosporales</taxon>
        <taxon>Lophiotremataceae</taxon>
        <taxon>Lophiotrema</taxon>
    </lineage>
</organism>
<keyword evidence="3" id="KW-1185">Reference proteome</keyword>
<gene>
    <name evidence="2" type="ORF">BDV96DRAFT_687917</name>
</gene>
<feature type="region of interest" description="Disordered" evidence="1">
    <location>
        <begin position="338"/>
        <end position="404"/>
    </location>
</feature>
<sequence>MSAYQEIRFGDACEVQVLRIVRPDGTVVRTRVARPLVEENPTEEVKIMEDEASNRFDWAEDEEDDPLPEQNANAEEISEDKAPEASHLASETVVEPAAGDAERADARSPPPPLADTSAPPVPQNILEMSLDQRKALLSDPRAVTILAADEEMARIPLLLFQVLSAKGSEVDFSNDQAPVYRIPKALKNGPFIHIRNWLKTYLTTARKMPLLPSADFFRKNVANKELKQDLSIIRAAKLMGMEVYTKHIFKRYWRLLCSDDSASPDDVSKILSLDDVAAISDVALTEEDPFFMKLVKRLGWSMQRQALPDSYLAFLDDPVHARLRSAVDAEMARLKEVEGKRRAAKGSENRAKFETWKMKEERRQADFERKKKERKERNKKAKEGAPKKRDQKIRVVTQDERHHI</sequence>
<evidence type="ECO:0000313" key="2">
    <source>
        <dbReference type="EMBL" id="KAF2114365.1"/>
    </source>
</evidence>
<name>A0A6A5Z4U4_9PLEO</name>
<protein>
    <submittedName>
        <fullName evidence="2">Uncharacterized protein</fullName>
    </submittedName>
</protein>
<dbReference type="AlphaFoldDB" id="A0A6A5Z4U4"/>
<dbReference type="Proteomes" id="UP000799770">
    <property type="component" value="Unassembled WGS sequence"/>
</dbReference>
<dbReference type="OrthoDB" id="3801338at2759"/>
<evidence type="ECO:0000313" key="3">
    <source>
        <dbReference type="Proteomes" id="UP000799770"/>
    </source>
</evidence>
<feature type="compositionally biased region" description="Basic and acidic residues" evidence="1">
    <location>
        <begin position="338"/>
        <end position="370"/>
    </location>
</feature>
<dbReference type="EMBL" id="ML977325">
    <property type="protein sequence ID" value="KAF2114365.1"/>
    <property type="molecule type" value="Genomic_DNA"/>
</dbReference>
<feature type="compositionally biased region" description="Basic and acidic residues" evidence="1">
    <location>
        <begin position="43"/>
        <end position="58"/>
    </location>
</feature>
<proteinExistence type="predicted"/>
<reference evidence="2" key="1">
    <citation type="journal article" date="2020" name="Stud. Mycol.">
        <title>101 Dothideomycetes genomes: a test case for predicting lifestyles and emergence of pathogens.</title>
        <authorList>
            <person name="Haridas S."/>
            <person name="Albert R."/>
            <person name="Binder M."/>
            <person name="Bloem J."/>
            <person name="Labutti K."/>
            <person name="Salamov A."/>
            <person name="Andreopoulos B."/>
            <person name="Baker S."/>
            <person name="Barry K."/>
            <person name="Bills G."/>
            <person name="Bluhm B."/>
            <person name="Cannon C."/>
            <person name="Castanera R."/>
            <person name="Culley D."/>
            <person name="Daum C."/>
            <person name="Ezra D."/>
            <person name="Gonzalez J."/>
            <person name="Henrissat B."/>
            <person name="Kuo A."/>
            <person name="Liang C."/>
            <person name="Lipzen A."/>
            <person name="Lutzoni F."/>
            <person name="Magnuson J."/>
            <person name="Mondo S."/>
            <person name="Nolan M."/>
            <person name="Ohm R."/>
            <person name="Pangilinan J."/>
            <person name="Park H.-J."/>
            <person name="Ramirez L."/>
            <person name="Alfaro M."/>
            <person name="Sun H."/>
            <person name="Tritt A."/>
            <person name="Yoshinaga Y."/>
            <person name="Zwiers L.-H."/>
            <person name="Turgeon B."/>
            <person name="Goodwin S."/>
            <person name="Spatafora J."/>
            <person name="Crous P."/>
            <person name="Grigoriev I."/>
        </authorList>
    </citation>
    <scope>NUCLEOTIDE SEQUENCE</scope>
    <source>
        <strain evidence="2">CBS 627.86</strain>
    </source>
</reference>
<accession>A0A6A5Z4U4</accession>
<feature type="compositionally biased region" description="Basic residues" evidence="1">
    <location>
        <begin position="371"/>
        <end position="380"/>
    </location>
</feature>
<feature type="region of interest" description="Disordered" evidence="1">
    <location>
        <begin position="42"/>
        <end position="122"/>
    </location>
</feature>
<evidence type="ECO:0000256" key="1">
    <source>
        <dbReference type="SAM" id="MobiDB-lite"/>
    </source>
</evidence>